<evidence type="ECO:0000313" key="3">
    <source>
        <dbReference type="Proteomes" id="UP000249571"/>
    </source>
</evidence>
<protein>
    <submittedName>
        <fullName evidence="2">Uncharacterized protein</fullName>
    </submittedName>
</protein>
<dbReference type="EMBL" id="LS483361">
    <property type="protein sequence ID" value="SQF66001.1"/>
    <property type="molecule type" value="Genomic_DNA"/>
</dbReference>
<feature type="chain" id="PRO_5040989475" evidence="1">
    <location>
        <begin position="28"/>
        <end position="115"/>
    </location>
</feature>
<keyword evidence="1" id="KW-0732">Signal</keyword>
<evidence type="ECO:0000256" key="1">
    <source>
        <dbReference type="SAM" id="SignalP"/>
    </source>
</evidence>
<accession>A0A9X8SYP6</accession>
<organism evidence="2 3">
    <name type="scientific">Streptococcus dysgalactiae subsp. equisimilis</name>
    <name type="common">Streptococcus equisimilis</name>
    <dbReference type="NCBI Taxonomy" id="119602"/>
    <lineage>
        <taxon>Bacteria</taxon>
        <taxon>Bacillati</taxon>
        <taxon>Bacillota</taxon>
        <taxon>Bacilli</taxon>
        <taxon>Lactobacillales</taxon>
        <taxon>Streptococcaceae</taxon>
        <taxon>Streptococcus</taxon>
    </lineage>
</organism>
<feature type="signal peptide" evidence="1">
    <location>
        <begin position="1"/>
        <end position="27"/>
    </location>
</feature>
<gene>
    <name evidence="2" type="ORF">NCTC6179_00140</name>
</gene>
<dbReference type="RefSeq" id="WP_111714748.1">
    <property type="nucleotide sequence ID" value="NZ_LR134316.1"/>
</dbReference>
<reference evidence="2 3" key="1">
    <citation type="submission" date="2018-06" db="EMBL/GenBank/DDBJ databases">
        <authorList>
            <consortium name="Pathogen Informatics"/>
            <person name="Doyle S."/>
        </authorList>
    </citation>
    <scope>NUCLEOTIDE SEQUENCE [LARGE SCALE GENOMIC DNA]</scope>
    <source>
        <strain evidence="2 3">NCTC6179</strain>
    </source>
</reference>
<dbReference type="Proteomes" id="UP000249571">
    <property type="component" value="Chromosome 1"/>
</dbReference>
<sequence length="115" mass="13537">MKKTLLLSIAGLMLASTAALSTHSVSAYERYHYTNYYKNDSRYLRQGGREALREAKYAAELQIRNLLNQYHVDGEEYNDYFNSYYRQARQSWNVEQVNSVINNLEKNLQARQDDN</sequence>
<name>A0A9X8SYP6_STREQ</name>
<proteinExistence type="predicted"/>
<evidence type="ECO:0000313" key="2">
    <source>
        <dbReference type="EMBL" id="SQF66001.1"/>
    </source>
</evidence>
<dbReference type="AlphaFoldDB" id="A0A9X8SYP6"/>